<name>A0A0H2RQV2_9AGAM</name>
<dbReference type="EMBL" id="KQ085945">
    <property type="protein sequence ID" value="KLO14355.1"/>
    <property type="molecule type" value="Genomic_DNA"/>
</dbReference>
<keyword evidence="3" id="KW-1185">Reference proteome</keyword>
<gene>
    <name evidence="2" type="ORF">SCHPADRAFT_320203</name>
</gene>
<feature type="transmembrane region" description="Helical" evidence="1">
    <location>
        <begin position="192"/>
        <end position="215"/>
    </location>
</feature>
<dbReference type="STRING" id="27342.A0A0H2RQV2"/>
<accession>A0A0H2RQV2</accession>
<evidence type="ECO:0000313" key="2">
    <source>
        <dbReference type="EMBL" id="KLO14355.1"/>
    </source>
</evidence>
<dbReference type="AlphaFoldDB" id="A0A0H2RQV2"/>
<feature type="transmembrane region" description="Helical" evidence="1">
    <location>
        <begin position="496"/>
        <end position="518"/>
    </location>
</feature>
<evidence type="ECO:0000256" key="1">
    <source>
        <dbReference type="SAM" id="Phobius"/>
    </source>
</evidence>
<feature type="transmembrane region" description="Helical" evidence="1">
    <location>
        <begin position="79"/>
        <end position="102"/>
    </location>
</feature>
<organism evidence="2 3">
    <name type="scientific">Schizopora paradoxa</name>
    <dbReference type="NCBI Taxonomy" id="27342"/>
    <lineage>
        <taxon>Eukaryota</taxon>
        <taxon>Fungi</taxon>
        <taxon>Dikarya</taxon>
        <taxon>Basidiomycota</taxon>
        <taxon>Agaricomycotina</taxon>
        <taxon>Agaricomycetes</taxon>
        <taxon>Hymenochaetales</taxon>
        <taxon>Schizoporaceae</taxon>
        <taxon>Schizopora</taxon>
    </lineage>
</organism>
<protein>
    <submittedName>
        <fullName evidence="2">Uncharacterized protein</fullName>
    </submittedName>
</protein>
<evidence type="ECO:0000313" key="3">
    <source>
        <dbReference type="Proteomes" id="UP000053477"/>
    </source>
</evidence>
<keyword evidence="1" id="KW-0812">Transmembrane</keyword>
<feature type="transmembrane region" description="Helical" evidence="1">
    <location>
        <begin position="610"/>
        <end position="632"/>
    </location>
</feature>
<keyword evidence="1" id="KW-0472">Membrane</keyword>
<feature type="transmembrane region" description="Helical" evidence="1">
    <location>
        <begin position="137"/>
        <end position="156"/>
    </location>
</feature>
<proteinExistence type="predicted"/>
<dbReference type="OrthoDB" id="3158487at2759"/>
<sequence length="663" mass="72610">MQRSDSNDLDQVSITHDDLVLAFSQILDTGWVEHGFVFLENRENMTFTRDSQRLGHSAGCYERVVDGKTTSGRSLLQRLYTLGPIISLLLLGQILMIVHHVFYAHLNGKITDDAAGELPVFLRDQNNVNFLGTTVAHGARIVLSMAVGAALAQLLWETLCSRSHTLQQIDAIIKCGDSPFHLSSLRAATTSFPIFLVSFIASSMALLVIITPGSLTISLDYQRTKPCSVPTVPSGVMDSLFEDSNQNLEISTLSILTSKSYYPPFQVDRDMACGVGASTCTYNVSFVAPALDCIDITNQTDLSFFINPEFSDSSAPFPIYNGTSNNLNYKEGDIMFIEILTQDLVKGATQAINCTAHNATYEVSVNLGVDTTSVQVWNVTLQSPLIFEPTFLSSYASEAISTLQGVVTAGPNGYTSSEFGSVQQSAFLVTTPSGNHTLSEDVLQFPISYMQNASISLLSGNVNYNFSNETSSNLQYVNSTCSSTFTAYAYDPIRLLVPYGIALVLTALVAARGCWLIIRNGEEEKIVFSHIVQIGLNKRLFYISGEMHAKALVNLQRADAGKLLLVRHMDDVDDDSYPLSSFDSDRDSRKISSASSFTSWKANTSHRHAYGLKTIAIIFLVALCPILAQHFYYNYLDGRTPSNSTLKSLCIKGCSGEIRNQTA</sequence>
<dbReference type="InParanoid" id="A0A0H2RQV2"/>
<dbReference type="Proteomes" id="UP000053477">
    <property type="component" value="Unassembled WGS sequence"/>
</dbReference>
<reference evidence="2 3" key="1">
    <citation type="submission" date="2015-04" db="EMBL/GenBank/DDBJ databases">
        <title>Complete genome sequence of Schizopora paradoxa KUC8140, a cosmopolitan wood degrader in East Asia.</title>
        <authorList>
            <consortium name="DOE Joint Genome Institute"/>
            <person name="Min B."/>
            <person name="Park H."/>
            <person name="Jang Y."/>
            <person name="Kim J.-J."/>
            <person name="Kim K.H."/>
            <person name="Pangilinan J."/>
            <person name="Lipzen A."/>
            <person name="Riley R."/>
            <person name="Grigoriev I.V."/>
            <person name="Spatafora J.W."/>
            <person name="Choi I.-G."/>
        </authorList>
    </citation>
    <scope>NUCLEOTIDE SEQUENCE [LARGE SCALE GENOMIC DNA]</scope>
    <source>
        <strain evidence="2 3">KUC8140</strain>
    </source>
</reference>
<keyword evidence="1" id="KW-1133">Transmembrane helix</keyword>